<accession>A0A5B0S3I3</accession>
<organism evidence="1 2">
    <name type="scientific">Puccinia graminis f. sp. tritici</name>
    <dbReference type="NCBI Taxonomy" id="56615"/>
    <lineage>
        <taxon>Eukaryota</taxon>
        <taxon>Fungi</taxon>
        <taxon>Dikarya</taxon>
        <taxon>Basidiomycota</taxon>
        <taxon>Pucciniomycotina</taxon>
        <taxon>Pucciniomycetes</taxon>
        <taxon>Pucciniales</taxon>
        <taxon>Pucciniaceae</taxon>
        <taxon>Puccinia</taxon>
    </lineage>
</organism>
<gene>
    <name evidence="1" type="ORF">PGTUg99_016781</name>
</gene>
<evidence type="ECO:0000313" key="1">
    <source>
        <dbReference type="EMBL" id="KAA1132706.1"/>
    </source>
</evidence>
<reference evidence="1 2" key="1">
    <citation type="submission" date="2019-05" db="EMBL/GenBank/DDBJ databases">
        <title>Emergence of the Ug99 lineage of the wheat stem rust pathogen through somatic hybridization.</title>
        <authorList>
            <person name="Li F."/>
            <person name="Upadhyaya N.M."/>
            <person name="Sperschneider J."/>
            <person name="Matny O."/>
            <person name="Nguyen-Phuc H."/>
            <person name="Mago R."/>
            <person name="Raley C."/>
            <person name="Miller M.E."/>
            <person name="Silverstein K.A.T."/>
            <person name="Henningsen E."/>
            <person name="Hirsch C.D."/>
            <person name="Visser B."/>
            <person name="Pretorius Z.A."/>
            <person name="Steffenson B.J."/>
            <person name="Schwessinger B."/>
            <person name="Dodds P.N."/>
            <person name="Figueroa M."/>
        </authorList>
    </citation>
    <scope>NUCLEOTIDE SEQUENCE [LARGE SCALE GENOMIC DNA]</scope>
    <source>
        <strain evidence="1 2">Ug99</strain>
    </source>
</reference>
<comment type="caution">
    <text evidence="1">The sequence shown here is derived from an EMBL/GenBank/DDBJ whole genome shotgun (WGS) entry which is preliminary data.</text>
</comment>
<name>A0A5B0S3I3_PUCGR</name>
<dbReference type="Proteomes" id="UP000325313">
    <property type="component" value="Unassembled WGS sequence"/>
</dbReference>
<dbReference type="AlphaFoldDB" id="A0A5B0S3I3"/>
<sequence length="100" mass="10520">MASKSSSTPIRMFGVGSVVALALPVGPSNSQASKSLISPKLAPLLYINLGLPRGSGRLVIKNWLLGQCSRSSSLGILLPLIEKSNGTYIVNGQKKKLETN</sequence>
<protein>
    <submittedName>
        <fullName evidence="1">Uncharacterized protein</fullName>
    </submittedName>
</protein>
<proteinExistence type="predicted"/>
<dbReference type="EMBL" id="VDEP01000077">
    <property type="protein sequence ID" value="KAA1132706.1"/>
    <property type="molecule type" value="Genomic_DNA"/>
</dbReference>
<evidence type="ECO:0000313" key="2">
    <source>
        <dbReference type="Proteomes" id="UP000325313"/>
    </source>
</evidence>